<sequence length="155" mass="17670">MTLPTSSMLDKINIRQLDAIRLPLVKKLYKQHYPSAKPKSDETIYTLEHQKQIIATLRLRTIGQYRLMTGMLVLPTYRQQGVGGALLTYCKENVFQAGDYCFALNHLGDYYQRYGFKIGAVESLPNDLRTLLLRYTGTGKDLIPMSFEKNSNGSN</sequence>
<keyword evidence="2" id="KW-0012">Acyltransferase</keyword>
<dbReference type="EMBL" id="CP162601">
    <property type="protein sequence ID" value="XDK24958.1"/>
    <property type="molecule type" value="Genomic_DNA"/>
</dbReference>
<reference evidence="2" key="1">
    <citation type="submission" date="2024-07" db="EMBL/GenBank/DDBJ databases">
        <title>Genome Analysis of a Potential Novel Vibrio Species Secreting pH- and Thermo-stable Alginate Lyase and its Application in Producing Alginate Oligosaccharides.</title>
        <authorList>
            <person name="Huang H."/>
            <person name="Bao K."/>
        </authorList>
    </citation>
    <scope>NUCLEOTIDE SEQUENCE</scope>
    <source>
        <strain evidence="2">HB236076</strain>
    </source>
</reference>
<organism evidence="2">
    <name type="scientific">Vibrio sp. HB236076</name>
    <dbReference type="NCBI Taxonomy" id="3232307"/>
    <lineage>
        <taxon>Bacteria</taxon>
        <taxon>Pseudomonadati</taxon>
        <taxon>Pseudomonadota</taxon>
        <taxon>Gammaproteobacteria</taxon>
        <taxon>Vibrionales</taxon>
        <taxon>Vibrionaceae</taxon>
        <taxon>Vibrio</taxon>
    </lineage>
</organism>
<name>A0AB39HD14_9VIBR</name>
<dbReference type="KEGG" id="vih:AB0763_12460"/>
<gene>
    <name evidence="2" type="ORF">AB0763_12460</name>
</gene>
<dbReference type="Gene3D" id="3.40.630.30">
    <property type="match status" value="1"/>
</dbReference>
<dbReference type="AlphaFoldDB" id="A0AB39HD14"/>
<dbReference type="InterPro" id="IPR016181">
    <property type="entry name" value="Acyl_CoA_acyltransferase"/>
</dbReference>
<evidence type="ECO:0000313" key="2">
    <source>
        <dbReference type="EMBL" id="XDK24958.1"/>
    </source>
</evidence>
<protein>
    <submittedName>
        <fullName evidence="2">GNAT family N-acetyltransferase</fullName>
        <ecNumber evidence="2">2.3.-.-</ecNumber>
    </submittedName>
</protein>
<proteinExistence type="predicted"/>
<dbReference type="PROSITE" id="PS51186">
    <property type="entry name" value="GNAT"/>
    <property type="match status" value="1"/>
</dbReference>
<dbReference type="CDD" id="cd04301">
    <property type="entry name" value="NAT_SF"/>
    <property type="match status" value="1"/>
</dbReference>
<evidence type="ECO:0000259" key="1">
    <source>
        <dbReference type="PROSITE" id="PS51186"/>
    </source>
</evidence>
<dbReference type="Pfam" id="PF13508">
    <property type="entry name" value="Acetyltransf_7"/>
    <property type="match status" value="1"/>
</dbReference>
<keyword evidence="2" id="KW-0808">Transferase</keyword>
<accession>A0AB39HD14</accession>
<dbReference type="GO" id="GO:0016747">
    <property type="term" value="F:acyltransferase activity, transferring groups other than amino-acyl groups"/>
    <property type="evidence" value="ECO:0007669"/>
    <property type="project" value="InterPro"/>
</dbReference>
<dbReference type="EC" id="2.3.-.-" evidence="2"/>
<dbReference type="InterPro" id="IPR000182">
    <property type="entry name" value="GNAT_dom"/>
</dbReference>
<dbReference type="RefSeq" id="WP_306102431.1">
    <property type="nucleotide sequence ID" value="NZ_CP162601.1"/>
</dbReference>
<feature type="domain" description="N-acetyltransferase" evidence="1">
    <location>
        <begin position="1"/>
        <end position="138"/>
    </location>
</feature>
<dbReference type="SUPFAM" id="SSF55729">
    <property type="entry name" value="Acyl-CoA N-acyltransferases (Nat)"/>
    <property type="match status" value="1"/>
</dbReference>